<protein>
    <recommendedName>
        <fullName evidence="6 7">6-phosphogluconolactonase</fullName>
        <shortName evidence="7">6PGL</shortName>
        <ecNumber evidence="5 7">3.1.1.31</ecNumber>
    </recommendedName>
</protein>
<accession>A0AAU9EJ73</accession>
<dbReference type="EMBL" id="AP028679">
    <property type="protein sequence ID" value="BEQ16055.1"/>
    <property type="molecule type" value="Genomic_DNA"/>
</dbReference>
<dbReference type="InterPro" id="IPR005900">
    <property type="entry name" value="6-phosphogluconolactonase_DevB"/>
</dbReference>
<name>A0AAU9EJ73_9BACT</name>
<evidence type="ECO:0000256" key="3">
    <source>
        <dbReference type="ARBA" id="ARBA00004961"/>
    </source>
</evidence>
<dbReference type="NCBIfam" id="TIGR01198">
    <property type="entry name" value="pgl"/>
    <property type="match status" value="1"/>
</dbReference>
<dbReference type="SUPFAM" id="SSF100950">
    <property type="entry name" value="NagB/RpiA/CoA transferase-like"/>
    <property type="match status" value="1"/>
</dbReference>
<proteinExistence type="inferred from homology"/>
<keyword evidence="10" id="KW-1185">Reference proteome</keyword>
<comment type="catalytic activity">
    <reaction evidence="1 7">
        <text>6-phospho-D-glucono-1,5-lactone + H2O = 6-phospho-D-gluconate + H(+)</text>
        <dbReference type="Rhea" id="RHEA:12556"/>
        <dbReference type="ChEBI" id="CHEBI:15377"/>
        <dbReference type="ChEBI" id="CHEBI:15378"/>
        <dbReference type="ChEBI" id="CHEBI:57955"/>
        <dbReference type="ChEBI" id="CHEBI:58759"/>
        <dbReference type="EC" id="3.1.1.31"/>
    </reaction>
</comment>
<dbReference type="Proteomes" id="UP001366166">
    <property type="component" value="Chromosome"/>
</dbReference>
<dbReference type="GO" id="GO:0006098">
    <property type="term" value="P:pentose-phosphate shunt"/>
    <property type="evidence" value="ECO:0007669"/>
    <property type="project" value="InterPro"/>
</dbReference>
<dbReference type="GO" id="GO:0005975">
    <property type="term" value="P:carbohydrate metabolic process"/>
    <property type="evidence" value="ECO:0007669"/>
    <property type="project" value="UniProtKB-UniRule"/>
</dbReference>
<dbReference type="InterPro" id="IPR037171">
    <property type="entry name" value="NagB/RpiA_transferase-like"/>
</dbReference>
<comment type="pathway">
    <text evidence="3 7">Carbohydrate degradation; pentose phosphate pathway; D-ribulose 5-phosphate from D-glucose 6-phosphate (oxidative stage): step 2/3.</text>
</comment>
<organism evidence="9 10">
    <name type="scientific">Desulfoferula mesophila</name>
    <dbReference type="NCBI Taxonomy" id="3058419"/>
    <lineage>
        <taxon>Bacteria</taxon>
        <taxon>Pseudomonadati</taxon>
        <taxon>Thermodesulfobacteriota</taxon>
        <taxon>Desulfarculia</taxon>
        <taxon>Desulfarculales</taxon>
        <taxon>Desulfarculaceae</taxon>
        <taxon>Desulfoferula</taxon>
    </lineage>
</organism>
<evidence type="ECO:0000256" key="6">
    <source>
        <dbReference type="ARBA" id="ARBA00020337"/>
    </source>
</evidence>
<dbReference type="AlphaFoldDB" id="A0AAU9EJ73"/>
<comment type="function">
    <text evidence="2 7">Hydrolysis of 6-phosphogluconolactone to 6-phosphogluconate.</text>
</comment>
<keyword evidence="7" id="KW-0378">Hydrolase</keyword>
<evidence type="ECO:0000256" key="2">
    <source>
        <dbReference type="ARBA" id="ARBA00002681"/>
    </source>
</evidence>
<reference evidence="10" key="1">
    <citation type="journal article" date="2023" name="Arch. Microbiol.">
        <title>Desulfoferula mesophilus gen. nov. sp. nov., a mesophilic sulfate-reducing bacterium isolated from a brackish lake sediment.</title>
        <authorList>
            <person name="Watanabe T."/>
            <person name="Yabe T."/>
            <person name="Tsuji J.M."/>
            <person name="Fukui M."/>
        </authorList>
    </citation>
    <scope>NUCLEOTIDE SEQUENCE [LARGE SCALE GENOMIC DNA]</scope>
    <source>
        <strain evidence="10">12FAK</strain>
    </source>
</reference>
<dbReference type="Gene3D" id="3.40.50.1360">
    <property type="match status" value="1"/>
</dbReference>
<gene>
    <name evidence="7 9" type="primary">pgl</name>
    <name evidence="9" type="ORF">FAK_31210</name>
</gene>
<evidence type="ECO:0000256" key="1">
    <source>
        <dbReference type="ARBA" id="ARBA00000832"/>
    </source>
</evidence>
<dbReference type="EC" id="3.1.1.31" evidence="5 7"/>
<dbReference type="RefSeq" id="WP_338601340.1">
    <property type="nucleotide sequence ID" value="NZ_AP028679.1"/>
</dbReference>
<sequence>MRVEVFEDQAALSRATAEFVRAAALRAVEARGEFSLALAGGSTPLEAYRLMGGDPAFPWAQTQVFWGDERCVPAEHPDSNRGAALAALGPPQALPPDNLHPIRGQLAPQEAARDYEWRLKGYFAQQGRPEFDLALLGLGPDGHVASLFPGGHGLAQGAAWVVPVPAPAHLEPSVPRVSLSLWALNQARQILLLVSGAAKAPVVARLRGGDPQMPAARLRPQEELLLYLDRAAAGD</sequence>
<evidence type="ECO:0000256" key="7">
    <source>
        <dbReference type="RuleBase" id="RU365095"/>
    </source>
</evidence>
<evidence type="ECO:0000313" key="9">
    <source>
        <dbReference type="EMBL" id="BEQ16055.1"/>
    </source>
</evidence>
<dbReference type="PANTHER" id="PTHR11054">
    <property type="entry name" value="6-PHOSPHOGLUCONOLACTONASE"/>
    <property type="match status" value="1"/>
</dbReference>
<evidence type="ECO:0000259" key="8">
    <source>
        <dbReference type="Pfam" id="PF01182"/>
    </source>
</evidence>
<evidence type="ECO:0000313" key="10">
    <source>
        <dbReference type="Proteomes" id="UP001366166"/>
    </source>
</evidence>
<dbReference type="CDD" id="cd01400">
    <property type="entry name" value="6PGL"/>
    <property type="match status" value="1"/>
</dbReference>
<dbReference type="Pfam" id="PF01182">
    <property type="entry name" value="Glucosamine_iso"/>
    <property type="match status" value="1"/>
</dbReference>
<evidence type="ECO:0000256" key="5">
    <source>
        <dbReference type="ARBA" id="ARBA00013198"/>
    </source>
</evidence>
<dbReference type="InterPro" id="IPR006148">
    <property type="entry name" value="Glc/Gal-6P_isomerase"/>
</dbReference>
<dbReference type="InterPro" id="IPR039104">
    <property type="entry name" value="6PGL"/>
</dbReference>
<dbReference type="GO" id="GO:0017057">
    <property type="term" value="F:6-phosphogluconolactonase activity"/>
    <property type="evidence" value="ECO:0007669"/>
    <property type="project" value="UniProtKB-UniRule"/>
</dbReference>
<comment type="similarity">
    <text evidence="4 7">Belongs to the glucosamine/galactosamine-6-phosphate isomerase family. 6-phosphogluconolactonase subfamily.</text>
</comment>
<dbReference type="PANTHER" id="PTHR11054:SF0">
    <property type="entry name" value="6-PHOSPHOGLUCONOLACTONASE"/>
    <property type="match status" value="1"/>
</dbReference>
<feature type="domain" description="Glucosamine/galactosamine-6-phosphate isomerase" evidence="8">
    <location>
        <begin position="7"/>
        <end position="223"/>
    </location>
</feature>
<dbReference type="KEGG" id="dmp:FAK_31210"/>
<evidence type="ECO:0000256" key="4">
    <source>
        <dbReference type="ARBA" id="ARBA00010662"/>
    </source>
</evidence>